<evidence type="ECO:0000313" key="2">
    <source>
        <dbReference type="Proteomes" id="UP001064048"/>
    </source>
</evidence>
<evidence type="ECO:0000313" key="1">
    <source>
        <dbReference type="EMBL" id="KAI8422627.1"/>
    </source>
</evidence>
<accession>A0ACC0JEV6</accession>
<dbReference type="Proteomes" id="UP001064048">
    <property type="component" value="Chromosome 10"/>
</dbReference>
<comment type="caution">
    <text evidence="1">The sequence shown here is derived from an EMBL/GenBank/DDBJ whole genome shotgun (WGS) entry which is preliminary data.</text>
</comment>
<protein>
    <submittedName>
        <fullName evidence="1">Uncharacterized protein</fullName>
    </submittedName>
</protein>
<keyword evidence="2" id="KW-1185">Reference proteome</keyword>
<reference evidence="1 2" key="1">
    <citation type="journal article" date="2022" name="Genome Biol. Evol.">
        <title>The Spruce Budworm Genome: Reconstructing the Evolutionary History of Antifreeze Proteins.</title>
        <authorList>
            <person name="Beliveau C."/>
            <person name="Gagne P."/>
            <person name="Picq S."/>
            <person name="Vernygora O."/>
            <person name="Keeling C.I."/>
            <person name="Pinkney K."/>
            <person name="Doucet D."/>
            <person name="Wen F."/>
            <person name="Johnston J.S."/>
            <person name="Maaroufi H."/>
            <person name="Boyle B."/>
            <person name="Laroche J."/>
            <person name="Dewar K."/>
            <person name="Juretic N."/>
            <person name="Blackburn G."/>
            <person name="Nisole A."/>
            <person name="Brunet B."/>
            <person name="Brandao M."/>
            <person name="Lumley L."/>
            <person name="Duan J."/>
            <person name="Quan G."/>
            <person name="Lucarotti C.J."/>
            <person name="Roe A.D."/>
            <person name="Sperling F.A.H."/>
            <person name="Levesque R.C."/>
            <person name="Cusson M."/>
        </authorList>
    </citation>
    <scope>NUCLEOTIDE SEQUENCE [LARGE SCALE GENOMIC DNA]</scope>
    <source>
        <strain evidence="1">Glfc:IPQL:Cfum</strain>
    </source>
</reference>
<proteinExistence type="predicted"/>
<dbReference type="EMBL" id="CM046110">
    <property type="protein sequence ID" value="KAI8422627.1"/>
    <property type="molecule type" value="Genomic_DNA"/>
</dbReference>
<sequence>MVIFHRRGETRVEICMHSRVPAAGAAIQISILVSSRLVSSRLVSSRLASPRREQCQGRVYVNGRIRNNKWFRRRSCYILQDDKVQEMLTIQESLAIAAELKLGNHINREQKETRVKEIVTSLGLWNVRDTRAGHLSGGQRKRLAVGLELISDPPVMFLDEPTSGLDSSISKQLVYLLHLLARQGRTVVITMHQPSAALLCMVDRLYAIAAGQCAYMGSVPNLLPFLDHIDLTCPKFNNPVDYLIEISVEKADKLVEYSENGRDMQWINSISQETDDKLIEIYNGSLYEEVFLTTLPPPKEDPTSKIILALKSTYATTPWKQFTTLTRRSLLAMWRDPQNTLMITGIHCAMALFIGFLFFNIGQDAKYARDNFNFLYFCLMFLMFTAFSGVSIKFPEQFPVVRREHFNRWYTAGAYYASTLVSALPTQTVCTLCYACIAYWLSGQPPDIVRFLGFCTILLMVSYVALCIGLLNGTLFSVKNAVVFGPFVIMPFTVFSGFFLRYSDAPLFFRWLFHISFLKHGFAGLCITIFGLDRPNLPCSDVYCHYAYPSLMLKDSDMSKENYSLVVLALIAIDEI</sequence>
<gene>
    <name evidence="1" type="ORF">MSG28_006408</name>
</gene>
<name>A0ACC0JEV6_CHOFU</name>
<organism evidence="1 2">
    <name type="scientific">Choristoneura fumiferana</name>
    <name type="common">Spruce budworm moth</name>
    <name type="synonym">Archips fumiferana</name>
    <dbReference type="NCBI Taxonomy" id="7141"/>
    <lineage>
        <taxon>Eukaryota</taxon>
        <taxon>Metazoa</taxon>
        <taxon>Ecdysozoa</taxon>
        <taxon>Arthropoda</taxon>
        <taxon>Hexapoda</taxon>
        <taxon>Insecta</taxon>
        <taxon>Pterygota</taxon>
        <taxon>Neoptera</taxon>
        <taxon>Endopterygota</taxon>
        <taxon>Lepidoptera</taxon>
        <taxon>Glossata</taxon>
        <taxon>Ditrysia</taxon>
        <taxon>Tortricoidea</taxon>
        <taxon>Tortricidae</taxon>
        <taxon>Tortricinae</taxon>
        <taxon>Choristoneura</taxon>
    </lineage>
</organism>